<dbReference type="Proteomes" id="UP000033684">
    <property type="component" value="Unassembled WGS sequence"/>
</dbReference>
<feature type="transmembrane region" description="Helical" evidence="1">
    <location>
        <begin position="69"/>
        <end position="93"/>
    </location>
</feature>
<keyword evidence="4" id="KW-1185">Reference proteome</keyword>
<evidence type="ECO:0000313" key="3">
    <source>
        <dbReference type="EMBL" id="KJV08070.1"/>
    </source>
</evidence>
<keyword evidence="1" id="KW-0812">Transmembrane</keyword>
<proteinExistence type="predicted"/>
<evidence type="ECO:0000256" key="1">
    <source>
        <dbReference type="SAM" id="Phobius"/>
    </source>
</evidence>
<comment type="caution">
    <text evidence="3">The sequence shown here is derived from an EMBL/GenBank/DDBJ whole genome shotgun (WGS) entry which is preliminary data.</text>
</comment>
<dbReference type="EMBL" id="LAJX01000004">
    <property type="protein sequence ID" value="KJV08070.1"/>
    <property type="molecule type" value="Genomic_DNA"/>
</dbReference>
<protein>
    <submittedName>
        <fullName evidence="3">Uncharacterized protein</fullName>
    </submittedName>
</protein>
<reference evidence="4" key="1">
    <citation type="submission" date="2015-03" db="EMBL/GenBank/DDBJ databases">
        <title>Draft genome sequence of a novel methanotroph (Sn10-6) isolated from flooded ricefield rhizosphere in India.</title>
        <authorList>
            <person name="Pandit P.S."/>
            <person name="Pore S.D."/>
            <person name="Arora P."/>
            <person name="Kapse N.G."/>
            <person name="Dhakephalkar P.K."/>
            <person name="Rahalkar M.C."/>
        </authorList>
    </citation>
    <scope>NUCLEOTIDE SEQUENCE [LARGE SCALE GENOMIC DNA]</scope>
    <source>
        <strain evidence="4">Sn10-6</strain>
    </source>
</reference>
<gene>
    <name evidence="3" type="ORF">VZ94_00485</name>
</gene>
<dbReference type="AlphaFoldDB" id="A0A0F3IMX0"/>
<feature type="chain" id="PRO_5002462267" evidence="2">
    <location>
        <begin position="22"/>
        <end position="134"/>
    </location>
</feature>
<evidence type="ECO:0000313" key="4">
    <source>
        <dbReference type="Proteomes" id="UP000033684"/>
    </source>
</evidence>
<feature type="signal peptide" evidence="2">
    <location>
        <begin position="1"/>
        <end position="21"/>
    </location>
</feature>
<keyword evidence="1" id="KW-1133">Transmembrane helix</keyword>
<reference evidence="3 4" key="2">
    <citation type="journal article" date="2016" name="Microb. Ecol.">
        <title>Genome Characteristics of a Novel Type I Methanotroph (Sn10-6) Isolated from a Flooded Indian Rice Field.</title>
        <authorList>
            <person name="Rahalkar M.C."/>
            <person name="Pandit P.S."/>
            <person name="Dhakephalkar P.K."/>
            <person name="Pore S."/>
            <person name="Arora P."/>
            <person name="Kapse N."/>
        </authorList>
    </citation>
    <scope>NUCLEOTIDE SEQUENCE [LARGE SCALE GENOMIC DNA]</scope>
    <source>
        <strain evidence="3 4">Sn10-6</strain>
    </source>
</reference>
<keyword evidence="1" id="KW-0472">Membrane</keyword>
<sequence>MLIFGLLMAIVLMACVPLAMAAEPDLNVTASKIPIKIVNVIFMLGICGVGAIFQYFVSSYKNQLNCSPIEYFFGAIKYTLASIGASGVVVMQMVSDGKTDISDPLILGALFMSGYAIDHVLNKPPAQPTLRMGV</sequence>
<evidence type="ECO:0000256" key="2">
    <source>
        <dbReference type="SAM" id="SignalP"/>
    </source>
</evidence>
<name>A0A0F3IMX0_9GAMM</name>
<organism evidence="3 4">
    <name type="scientific">Methylocucumis oryzae</name>
    <dbReference type="NCBI Taxonomy" id="1632867"/>
    <lineage>
        <taxon>Bacteria</taxon>
        <taxon>Pseudomonadati</taxon>
        <taxon>Pseudomonadota</taxon>
        <taxon>Gammaproteobacteria</taxon>
        <taxon>Methylococcales</taxon>
        <taxon>Methylococcaceae</taxon>
        <taxon>Methylocucumis</taxon>
    </lineage>
</organism>
<keyword evidence="2" id="KW-0732">Signal</keyword>
<feature type="transmembrane region" description="Helical" evidence="1">
    <location>
        <begin position="37"/>
        <end position="57"/>
    </location>
</feature>
<accession>A0A0F3IMX0</accession>